<sequence length="381" mass="40327">MEILFSSLGAHGHTFPLMPLAIAAREQGHDVTFATTGTFARALTARGIEHVAGGMDMLDAFELGNASPAARKAKDFDPRRVSRVFGSILARRHVADLVPIIVDHKPDLVVHEVANVGVALAAKVTGVPAVCHSFGRYWRPSGPMEDIRLHLAEVAAEYGADVPDGDVMRFDNPYIDICPPSVQDPDFLATATDRILLRPVPFAEPGELPPWVLEHREPLVYLTLGTAFATVDVLRTAIEGLRALKAKVLVSTAMVVRAGELGDVPDNVVVREWLPQGDLLPYADLVVHHGGAGTTMGTFGAGVPQLILPQGADQFGNAAMVTGAGAGDQVLGAELTAEVIADKARRLLTDDAVRDAARAMAAEVAAMPSPADVASVLPDYA</sequence>
<dbReference type="CDD" id="cd03784">
    <property type="entry name" value="GT1_Gtf-like"/>
    <property type="match status" value="1"/>
</dbReference>
<dbReference type="Gene3D" id="3.40.50.2000">
    <property type="entry name" value="Glycogen Phosphorylase B"/>
    <property type="match status" value="2"/>
</dbReference>
<dbReference type="Pfam" id="PF21036">
    <property type="entry name" value="EryCIII-like_N"/>
    <property type="match status" value="1"/>
</dbReference>
<protein>
    <submittedName>
        <fullName evidence="6">MGT family glycosyltransferase</fullName>
    </submittedName>
</protein>
<evidence type="ECO:0000256" key="3">
    <source>
        <dbReference type="ARBA" id="ARBA00022679"/>
    </source>
</evidence>
<dbReference type="SUPFAM" id="SSF53756">
    <property type="entry name" value="UDP-Glycosyltransferase/glycogen phosphorylase"/>
    <property type="match status" value="1"/>
</dbReference>
<dbReference type="OrthoDB" id="5488434at2"/>
<dbReference type="GO" id="GO:0017000">
    <property type="term" value="P:antibiotic biosynthetic process"/>
    <property type="evidence" value="ECO:0007669"/>
    <property type="project" value="UniProtKB-ARBA"/>
</dbReference>
<feature type="domain" description="Erythromycin biosynthesis protein CIII-like N-terminal" evidence="5">
    <location>
        <begin position="23"/>
        <end position="216"/>
    </location>
</feature>
<dbReference type="RefSeq" id="WP_123747480.1">
    <property type="nucleotide sequence ID" value="NZ_RJKM01000001.1"/>
</dbReference>
<evidence type="ECO:0000259" key="5">
    <source>
        <dbReference type="Pfam" id="PF21036"/>
    </source>
</evidence>
<evidence type="ECO:0000259" key="4">
    <source>
        <dbReference type="Pfam" id="PF06722"/>
    </source>
</evidence>
<dbReference type="GO" id="GO:0016758">
    <property type="term" value="F:hexosyltransferase activity"/>
    <property type="evidence" value="ECO:0007669"/>
    <property type="project" value="UniProtKB-ARBA"/>
</dbReference>
<evidence type="ECO:0000256" key="2">
    <source>
        <dbReference type="ARBA" id="ARBA00022676"/>
    </source>
</evidence>
<organism evidence="6 7">
    <name type="scientific">Saccharothrix texasensis</name>
    <dbReference type="NCBI Taxonomy" id="103734"/>
    <lineage>
        <taxon>Bacteria</taxon>
        <taxon>Bacillati</taxon>
        <taxon>Actinomycetota</taxon>
        <taxon>Actinomycetes</taxon>
        <taxon>Pseudonocardiales</taxon>
        <taxon>Pseudonocardiaceae</taxon>
        <taxon>Saccharothrix</taxon>
    </lineage>
</organism>
<name>A0A3N1HJY0_9PSEU</name>
<dbReference type="Pfam" id="PF06722">
    <property type="entry name" value="EryCIII-like_C"/>
    <property type="match status" value="1"/>
</dbReference>
<evidence type="ECO:0000313" key="6">
    <source>
        <dbReference type="EMBL" id="ROP42552.1"/>
    </source>
</evidence>
<dbReference type="PANTHER" id="PTHR48050">
    <property type="entry name" value="STEROL 3-BETA-GLUCOSYLTRANSFERASE"/>
    <property type="match status" value="1"/>
</dbReference>
<keyword evidence="2" id="KW-0328">Glycosyltransferase</keyword>
<comment type="similarity">
    <text evidence="1">Belongs to the glycosyltransferase 28 family.</text>
</comment>
<proteinExistence type="inferred from homology"/>
<dbReference type="PANTHER" id="PTHR48050:SF13">
    <property type="entry name" value="STEROL 3-BETA-GLUCOSYLTRANSFERASE UGT80A2"/>
    <property type="match status" value="1"/>
</dbReference>
<dbReference type="InterPro" id="IPR048284">
    <property type="entry name" value="EryCIII-like_N"/>
</dbReference>
<evidence type="ECO:0000256" key="1">
    <source>
        <dbReference type="ARBA" id="ARBA00006962"/>
    </source>
</evidence>
<comment type="caution">
    <text evidence="6">The sequence shown here is derived from an EMBL/GenBank/DDBJ whole genome shotgun (WGS) entry which is preliminary data.</text>
</comment>
<dbReference type="InterPro" id="IPR050426">
    <property type="entry name" value="Glycosyltransferase_28"/>
</dbReference>
<keyword evidence="3 6" id="KW-0808">Transferase</keyword>
<dbReference type="GO" id="GO:0008194">
    <property type="term" value="F:UDP-glycosyltransferase activity"/>
    <property type="evidence" value="ECO:0007669"/>
    <property type="project" value="InterPro"/>
</dbReference>
<dbReference type="InterPro" id="IPR010610">
    <property type="entry name" value="EryCIII-like_C"/>
</dbReference>
<evidence type="ECO:0000313" key="7">
    <source>
        <dbReference type="Proteomes" id="UP000268727"/>
    </source>
</evidence>
<dbReference type="Proteomes" id="UP000268727">
    <property type="component" value="Unassembled WGS sequence"/>
</dbReference>
<feature type="domain" description="Erythromycin biosynthesis protein CIII-like C-terminal" evidence="4">
    <location>
        <begin position="257"/>
        <end position="377"/>
    </location>
</feature>
<reference evidence="6 7" key="1">
    <citation type="submission" date="2018-11" db="EMBL/GenBank/DDBJ databases">
        <title>Sequencing the genomes of 1000 actinobacteria strains.</title>
        <authorList>
            <person name="Klenk H.-P."/>
        </authorList>
    </citation>
    <scope>NUCLEOTIDE SEQUENCE [LARGE SCALE GENOMIC DNA]</scope>
    <source>
        <strain evidence="6 7">DSM 44231</strain>
    </source>
</reference>
<dbReference type="AlphaFoldDB" id="A0A3N1HJY0"/>
<dbReference type="InterPro" id="IPR002213">
    <property type="entry name" value="UDP_glucos_trans"/>
</dbReference>
<accession>A0A3N1HJY0</accession>
<keyword evidence="7" id="KW-1185">Reference proteome</keyword>
<dbReference type="EMBL" id="RJKM01000001">
    <property type="protein sequence ID" value="ROP42552.1"/>
    <property type="molecule type" value="Genomic_DNA"/>
</dbReference>
<gene>
    <name evidence="6" type="ORF">EDD40_8056</name>
</gene>
<dbReference type="FunFam" id="3.40.50.2000:FF:000072">
    <property type="entry name" value="Glycosyl transferase"/>
    <property type="match status" value="1"/>
</dbReference>